<gene>
    <name evidence="6" type="ORF">HR057_03465</name>
</gene>
<evidence type="ECO:0000256" key="3">
    <source>
        <dbReference type="ARBA" id="ARBA00023125"/>
    </source>
</evidence>
<dbReference type="InterPro" id="IPR000847">
    <property type="entry name" value="LysR_HTH_N"/>
</dbReference>
<dbReference type="PRINTS" id="PR00039">
    <property type="entry name" value="HTHLYSR"/>
</dbReference>
<dbReference type="AlphaFoldDB" id="A0A8J8GBV9"/>
<dbReference type="PANTHER" id="PTHR30126:SF40">
    <property type="entry name" value="HTH-TYPE TRANSCRIPTIONAL REGULATOR GLTR"/>
    <property type="match status" value="1"/>
</dbReference>
<dbReference type="Pfam" id="PF03466">
    <property type="entry name" value="LysR_substrate"/>
    <property type="match status" value="1"/>
</dbReference>
<evidence type="ECO:0000256" key="2">
    <source>
        <dbReference type="ARBA" id="ARBA00023015"/>
    </source>
</evidence>
<feature type="domain" description="HTH lysR-type" evidence="5">
    <location>
        <begin position="1"/>
        <end position="58"/>
    </location>
</feature>
<dbReference type="EMBL" id="JABTTE010000003">
    <property type="protein sequence ID" value="NSL50822.1"/>
    <property type="molecule type" value="Genomic_DNA"/>
</dbReference>
<dbReference type="Pfam" id="PF00126">
    <property type="entry name" value="HTH_1"/>
    <property type="match status" value="1"/>
</dbReference>
<dbReference type="CDD" id="cd05466">
    <property type="entry name" value="PBP2_LTTR_substrate"/>
    <property type="match status" value="1"/>
</dbReference>
<evidence type="ECO:0000256" key="1">
    <source>
        <dbReference type="ARBA" id="ARBA00009437"/>
    </source>
</evidence>
<reference evidence="6" key="1">
    <citation type="submission" date="2020-06" db="EMBL/GenBank/DDBJ databases">
        <title>A novel thermopfilic bacterium from Erzurum, Turkey.</title>
        <authorList>
            <person name="Adiguzel A."/>
            <person name="Ay H."/>
            <person name="Baltaci M.O."/>
        </authorList>
    </citation>
    <scope>NUCLEOTIDE SEQUENCE</scope>
    <source>
        <strain evidence="6">P2</strain>
    </source>
</reference>
<keyword evidence="4" id="KW-0804">Transcription</keyword>
<dbReference type="FunFam" id="1.10.10.10:FF:000001">
    <property type="entry name" value="LysR family transcriptional regulator"/>
    <property type="match status" value="1"/>
</dbReference>
<dbReference type="InterPro" id="IPR005119">
    <property type="entry name" value="LysR_subst-bd"/>
</dbReference>
<evidence type="ECO:0000313" key="7">
    <source>
        <dbReference type="Proteomes" id="UP000625804"/>
    </source>
</evidence>
<name>A0A8J8GBV9_9BACI</name>
<comment type="caution">
    <text evidence="6">The sequence shown here is derived from an EMBL/GenBank/DDBJ whole genome shotgun (WGS) entry which is preliminary data.</text>
</comment>
<dbReference type="Gene3D" id="1.10.10.10">
    <property type="entry name" value="Winged helix-like DNA-binding domain superfamily/Winged helix DNA-binding domain"/>
    <property type="match status" value="1"/>
</dbReference>
<keyword evidence="7" id="KW-1185">Reference proteome</keyword>
<evidence type="ECO:0000256" key="4">
    <source>
        <dbReference type="ARBA" id="ARBA00023163"/>
    </source>
</evidence>
<dbReference type="InterPro" id="IPR036390">
    <property type="entry name" value="WH_DNA-bd_sf"/>
</dbReference>
<organism evidence="6 7">
    <name type="scientific">Calidifontibacillus erzurumensis</name>
    <dbReference type="NCBI Taxonomy" id="2741433"/>
    <lineage>
        <taxon>Bacteria</taxon>
        <taxon>Bacillati</taxon>
        <taxon>Bacillota</taxon>
        <taxon>Bacilli</taxon>
        <taxon>Bacillales</taxon>
        <taxon>Bacillaceae</taxon>
        <taxon>Calidifontibacillus/Schinkia group</taxon>
        <taxon>Calidifontibacillus</taxon>
    </lineage>
</organism>
<dbReference type="PROSITE" id="PS50931">
    <property type="entry name" value="HTH_LYSR"/>
    <property type="match status" value="1"/>
</dbReference>
<evidence type="ECO:0000259" key="5">
    <source>
        <dbReference type="PROSITE" id="PS50931"/>
    </source>
</evidence>
<proteinExistence type="inferred from homology"/>
<dbReference type="PANTHER" id="PTHR30126">
    <property type="entry name" value="HTH-TYPE TRANSCRIPTIONAL REGULATOR"/>
    <property type="match status" value="1"/>
</dbReference>
<keyword evidence="3" id="KW-0238">DNA-binding</keyword>
<dbReference type="GO" id="GO:0000976">
    <property type="term" value="F:transcription cis-regulatory region binding"/>
    <property type="evidence" value="ECO:0007669"/>
    <property type="project" value="TreeGrafter"/>
</dbReference>
<dbReference type="SUPFAM" id="SSF53850">
    <property type="entry name" value="Periplasmic binding protein-like II"/>
    <property type="match status" value="1"/>
</dbReference>
<dbReference type="Gene3D" id="3.40.190.290">
    <property type="match status" value="1"/>
</dbReference>
<comment type="similarity">
    <text evidence="1">Belongs to the LysR transcriptional regulatory family.</text>
</comment>
<keyword evidence="2" id="KW-0805">Transcription regulation</keyword>
<sequence>MNINNIEAFVYVFLFGSVNRAAEALYLTQPTVTARIQTLERELGAQLFNRDGKQLTLSDKGKQFLPYAQKILQTYQEAKIHLQKTPIVKRELTFACVPSVSTHLLPNILVQFQKQFSDVSMRIFTGHSSEVLEKVLNKEVEFGIVRTVTHPNIDSFLFHADPIELFVYPGHPLIKQENVRLHDVYREPLIFFEHGSLDYFMIYSLFETMHLNPNVILEVDSMETAKKMVMAGIGISFLPKSCAQNEVKEKHLFQIPIKDKPPLARDIRLIYLKGEDRSPFLSFFMNGGNAFI</sequence>
<dbReference type="GO" id="GO:0003700">
    <property type="term" value="F:DNA-binding transcription factor activity"/>
    <property type="evidence" value="ECO:0007669"/>
    <property type="project" value="InterPro"/>
</dbReference>
<accession>A0A8J8GBV9</accession>
<protein>
    <submittedName>
        <fullName evidence="6">LysR family transcriptional regulator</fullName>
    </submittedName>
</protein>
<dbReference type="InterPro" id="IPR036388">
    <property type="entry name" value="WH-like_DNA-bd_sf"/>
</dbReference>
<evidence type="ECO:0000313" key="6">
    <source>
        <dbReference type="EMBL" id="NSL50822.1"/>
    </source>
</evidence>
<dbReference type="RefSeq" id="WP_173730030.1">
    <property type="nucleotide sequence ID" value="NZ_JABTTE010000003.1"/>
</dbReference>
<dbReference type="SUPFAM" id="SSF46785">
    <property type="entry name" value="Winged helix' DNA-binding domain"/>
    <property type="match status" value="1"/>
</dbReference>
<dbReference type="Proteomes" id="UP000625804">
    <property type="component" value="Unassembled WGS sequence"/>
</dbReference>